<keyword evidence="2" id="KW-0614">Plasmid</keyword>
<evidence type="ECO:0000256" key="1">
    <source>
        <dbReference type="SAM" id="MobiDB-lite"/>
    </source>
</evidence>
<reference evidence="2" key="1">
    <citation type="submission" date="2015-06" db="EMBL/GenBank/DDBJ databases">
        <authorList>
            <person name="Joergensen T."/>
        </authorList>
    </citation>
    <scope>NUCLEOTIDE SEQUENCE</scope>
    <source>
        <plasmid evidence="2">pRGRH0714</plasmid>
    </source>
</reference>
<organism evidence="2">
    <name type="scientific">uncultured prokaryote</name>
    <dbReference type="NCBI Taxonomy" id="198431"/>
    <lineage>
        <taxon>unclassified sequences</taxon>
        <taxon>environmental samples</taxon>
    </lineage>
</organism>
<feature type="region of interest" description="Disordered" evidence="1">
    <location>
        <begin position="89"/>
        <end position="138"/>
    </location>
</feature>
<accession>A0A0H5Q123</accession>
<evidence type="ECO:0000313" key="2">
    <source>
        <dbReference type="EMBL" id="CRY95671.1"/>
    </source>
</evidence>
<proteinExistence type="predicted"/>
<geneLocation type="plasmid" evidence="2">
    <name>pRGRH0714</name>
</geneLocation>
<protein>
    <submittedName>
        <fullName evidence="2">Uncharacterized protein</fullName>
    </submittedName>
</protein>
<reference evidence="2" key="2">
    <citation type="submission" date="2015-07" db="EMBL/GenBank/DDBJ databases">
        <title>Plasmids, circular viruses and viroids from rat gut.</title>
        <authorList>
            <person name="Jorgensen T.J."/>
            <person name="Hansen M.A."/>
            <person name="Xu Z."/>
            <person name="Tabak M.A."/>
            <person name="Sorensen S.J."/>
            <person name="Hansen L.H."/>
        </authorList>
    </citation>
    <scope>NUCLEOTIDE SEQUENCE</scope>
    <source>
        <plasmid evidence="2">pRGRH0714</plasmid>
    </source>
</reference>
<sequence length="138" mass="14510">MAHTPPSPDNVRLTITVSPQVHATFKRMAEASGMSISRAMGEWLGDTLEGADAMAGMMERARKAPKLAAREIHSYALGLTDLTTELLEKVGQRPQGRVTGPGRGTPPASGGAEVEAPRPVIRGVKSQQGKGQPRGGKS</sequence>
<dbReference type="AlphaFoldDB" id="A0A0H5Q123"/>
<name>A0A0H5Q123_9ZZZZ</name>
<dbReference type="EMBL" id="LN853331">
    <property type="protein sequence ID" value="CRY95671.1"/>
    <property type="molecule type" value="Genomic_DNA"/>
</dbReference>